<keyword evidence="2" id="KW-0378">Hydrolase</keyword>
<dbReference type="InterPro" id="IPR050738">
    <property type="entry name" value="Sulfatase"/>
</dbReference>
<dbReference type="EMBL" id="CP014263">
    <property type="protein sequence ID" value="AQG81974.1"/>
    <property type="molecule type" value="Genomic_DNA"/>
</dbReference>
<keyword evidence="5" id="KW-1185">Reference proteome</keyword>
<comment type="similarity">
    <text evidence="1">Belongs to the sulfatase family.</text>
</comment>
<dbReference type="CDD" id="cd16026">
    <property type="entry name" value="GALNS_like"/>
    <property type="match status" value="1"/>
</dbReference>
<accession>A0A1P9X2W7</accession>
<evidence type="ECO:0000313" key="5">
    <source>
        <dbReference type="Proteomes" id="UP000187941"/>
    </source>
</evidence>
<reference evidence="4 5" key="1">
    <citation type="submission" date="2016-01" db="EMBL/GenBank/DDBJ databases">
        <authorList>
            <person name="Oliw E.H."/>
        </authorList>
    </citation>
    <scope>NUCLEOTIDE SEQUENCE [LARGE SCALE GENOMIC DNA]</scope>
    <source>
        <strain evidence="4 5">DY10</strain>
    </source>
</reference>
<dbReference type="OrthoDB" id="9764377at2"/>
<evidence type="ECO:0000259" key="3">
    <source>
        <dbReference type="Pfam" id="PF00884"/>
    </source>
</evidence>
<organism evidence="4 5">
    <name type="scientific">Spirosoma montaniterrae</name>
    <dbReference type="NCBI Taxonomy" id="1178516"/>
    <lineage>
        <taxon>Bacteria</taxon>
        <taxon>Pseudomonadati</taxon>
        <taxon>Bacteroidota</taxon>
        <taxon>Cytophagia</taxon>
        <taxon>Cytophagales</taxon>
        <taxon>Cytophagaceae</taxon>
        <taxon>Spirosoma</taxon>
    </lineage>
</organism>
<dbReference type="GO" id="GO:0004065">
    <property type="term" value="F:arylsulfatase activity"/>
    <property type="evidence" value="ECO:0007669"/>
    <property type="project" value="TreeGrafter"/>
</dbReference>
<dbReference type="KEGG" id="smon:AWR27_23350"/>
<gene>
    <name evidence="4" type="ORF">AWR27_23350</name>
</gene>
<dbReference type="PANTHER" id="PTHR42693">
    <property type="entry name" value="ARYLSULFATASE FAMILY MEMBER"/>
    <property type="match status" value="1"/>
</dbReference>
<evidence type="ECO:0000313" key="4">
    <source>
        <dbReference type="EMBL" id="AQG81974.1"/>
    </source>
</evidence>
<dbReference type="Gene3D" id="3.30.1120.10">
    <property type="match status" value="1"/>
</dbReference>
<dbReference type="Pfam" id="PF00884">
    <property type="entry name" value="Sulfatase"/>
    <property type="match status" value="1"/>
</dbReference>
<dbReference type="PANTHER" id="PTHR42693:SF53">
    <property type="entry name" value="ENDO-4-O-SULFATASE"/>
    <property type="match status" value="1"/>
</dbReference>
<evidence type="ECO:0000256" key="1">
    <source>
        <dbReference type="ARBA" id="ARBA00008779"/>
    </source>
</evidence>
<dbReference type="Proteomes" id="UP000187941">
    <property type="component" value="Chromosome"/>
</dbReference>
<protein>
    <submittedName>
        <fullName evidence="4">Arylsulfatase</fullName>
    </submittedName>
</protein>
<dbReference type="Pfam" id="PF14707">
    <property type="entry name" value="Sulfatase_C"/>
    <property type="match status" value="1"/>
</dbReference>
<name>A0A1P9X2W7_9BACT</name>
<feature type="domain" description="Sulfatase N-terminal" evidence="3">
    <location>
        <begin position="32"/>
        <end position="353"/>
    </location>
</feature>
<dbReference type="InterPro" id="IPR000917">
    <property type="entry name" value="Sulfatase_N"/>
</dbReference>
<dbReference type="Gene3D" id="3.40.720.10">
    <property type="entry name" value="Alkaline Phosphatase, subunit A"/>
    <property type="match status" value="1"/>
</dbReference>
<sequence length="488" mass="53756">MKKAIYLTLLIGLWPAFVAFRPLYNPPRPTPPNVVLIFMDDLGFGDLGCYGATGYQTPHLDRLASEGIRFTNFLSAQPVCTASRAALLTGCYPNRIGLYGALFPGSKIGINSEETTLAELLKSQGYATAIFGKWHLGDQRPFLPLNHGFDEYVGLPYSNDMWPVDYDGKPVSATSSPKARFTDLPLLRGKGDTLRLIRTLDDQAELTGLLTMQAVDFIKRNRKKPFFLYLAHPMPHVPIAASARFRGRTERGLFGDVITEIDHSVGEVLAALKANKLDKNTLVVFTSDNGPWYNFGNHAGSTSGLREGKGTTYEGGNRIPCLVRWPGVIPAGLVCNALASTIDLLPTIAGRCGAPLPSRKLDGVDLWPLWQGDLTASPRKEFYYYYRKNNLEAVRRGNWKLVLPHPGRTYGAFPVGQNGFPGKTNENNPETLALYDLSRDPGERYDLKDQFPERVAELQQIATAARLDLGDDLTAQKGANTRPAGELP</sequence>
<dbReference type="RefSeq" id="WP_077133452.1">
    <property type="nucleotide sequence ID" value="NZ_CP014263.1"/>
</dbReference>
<proteinExistence type="inferred from homology"/>
<dbReference type="AlphaFoldDB" id="A0A1P9X2W7"/>
<dbReference type="SUPFAM" id="SSF53649">
    <property type="entry name" value="Alkaline phosphatase-like"/>
    <property type="match status" value="1"/>
</dbReference>
<evidence type="ECO:0000256" key="2">
    <source>
        <dbReference type="ARBA" id="ARBA00022801"/>
    </source>
</evidence>
<dbReference type="STRING" id="1178516.AWR27_23350"/>
<dbReference type="InterPro" id="IPR017850">
    <property type="entry name" value="Alkaline_phosphatase_core_sf"/>
</dbReference>